<feature type="region of interest" description="Disordered" evidence="7">
    <location>
        <begin position="29"/>
        <end position="65"/>
    </location>
</feature>
<evidence type="ECO:0000256" key="3">
    <source>
        <dbReference type="ARBA" id="ARBA00022679"/>
    </source>
</evidence>
<comment type="caution">
    <text evidence="9">The sequence shown here is derived from an EMBL/GenBank/DDBJ whole genome shotgun (WGS) entry which is preliminary data.</text>
</comment>
<feature type="domain" description="Bin3-type SAM" evidence="8">
    <location>
        <begin position="267"/>
        <end position="499"/>
    </location>
</feature>
<evidence type="ECO:0000256" key="2">
    <source>
        <dbReference type="ARBA" id="ARBA00022603"/>
    </source>
</evidence>
<feature type="compositionally biased region" description="Basic residues" evidence="7">
    <location>
        <begin position="144"/>
        <end position="153"/>
    </location>
</feature>
<dbReference type="GO" id="GO:0032259">
    <property type="term" value="P:methylation"/>
    <property type="evidence" value="ECO:0007669"/>
    <property type="project" value="UniProtKB-KW"/>
</dbReference>
<dbReference type="PANTHER" id="PTHR12315:SF0">
    <property type="entry name" value="7SK SNRNA METHYLPHOSPHATE CAPPING ENZYME"/>
    <property type="match status" value="1"/>
</dbReference>
<keyword evidence="2 6" id="KW-0489">Methyltransferase</keyword>
<dbReference type="InterPro" id="IPR029063">
    <property type="entry name" value="SAM-dependent_MTases_sf"/>
</dbReference>
<keyword evidence="4 5" id="KW-0949">S-adenosyl-L-methionine</keyword>
<keyword evidence="10" id="KW-1185">Reference proteome</keyword>
<organism evidence="9 10">
    <name type="scientific">Trichinella patagoniensis</name>
    <dbReference type="NCBI Taxonomy" id="990121"/>
    <lineage>
        <taxon>Eukaryota</taxon>
        <taxon>Metazoa</taxon>
        <taxon>Ecdysozoa</taxon>
        <taxon>Nematoda</taxon>
        <taxon>Enoplea</taxon>
        <taxon>Dorylaimia</taxon>
        <taxon>Trichinellida</taxon>
        <taxon>Trichinellidae</taxon>
        <taxon>Trichinella</taxon>
    </lineage>
</organism>
<dbReference type="Proteomes" id="UP000054783">
    <property type="component" value="Unassembled WGS sequence"/>
</dbReference>
<evidence type="ECO:0000256" key="4">
    <source>
        <dbReference type="ARBA" id="ARBA00022691"/>
    </source>
</evidence>
<dbReference type="GO" id="GO:0008171">
    <property type="term" value="F:O-methyltransferase activity"/>
    <property type="evidence" value="ECO:0007669"/>
    <property type="project" value="UniProtKB-UniRule"/>
</dbReference>
<feature type="compositionally biased region" description="Basic residues" evidence="7">
    <location>
        <begin position="51"/>
        <end position="60"/>
    </location>
</feature>
<name>A0A0V0ZV96_9BILA</name>
<accession>A0A0V0ZV96</accession>
<dbReference type="InterPro" id="IPR024160">
    <property type="entry name" value="BIN3_SAM-bd_dom"/>
</dbReference>
<dbReference type="SUPFAM" id="SSF53335">
    <property type="entry name" value="S-adenosyl-L-methionine-dependent methyltransferases"/>
    <property type="match status" value="1"/>
</dbReference>
<dbReference type="PANTHER" id="PTHR12315">
    <property type="entry name" value="BICOID-INTERACTING PROTEIN RELATED"/>
    <property type="match status" value="1"/>
</dbReference>
<comment type="similarity">
    <text evidence="1 6">Belongs to the methyltransferase superfamily.</text>
</comment>
<reference evidence="9 10" key="1">
    <citation type="submission" date="2015-01" db="EMBL/GenBank/DDBJ databases">
        <title>Evolution of Trichinella species and genotypes.</title>
        <authorList>
            <person name="Korhonen P.K."/>
            <person name="Edoardo P."/>
            <person name="Giuseppe L.R."/>
            <person name="Gasser R.B."/>
        </authorList>
    </citation>
    <scope>NUCLEOTIDE SEQUENCE [LARGE SCALE GENOMIC DNA]</scope>
    <source>
        <strain evidence="9">ISS2496</strain>
    </source>
</reference>
<dbReference type="PROSITE" id="PS51515">
    <property type="entry name" value="BIN3_SAM"/>
    <property type="match status" value="1"/>
</dbReference>
<dbReference type="STRING" id="990121.A0A0V0ZV96"/>
<dbReference type="EC" id="2.1.1.-" evidence="6"/>
<dbReference type="GO" id="GO:0040031">
    <property type="term" value="P:snRNA modification"/>
    <property type="evidence" value="ECO:0007669"/>
    <property type="project" value="TreeGrafter"/>
</dbReference>
<sequence length="784" mass="88886">MNEAEQSPASRTAMKCSDQIARCRSRTFSHNTPECEGTKSARQPLPPGHNHMQRFRKRHGSGGGCMRAKRERIELPTKFLLGGNINDPLNLGGLASTGESNSLEPSPAASPNKINDAIDIIIPKNPKDPLNLDNNLEIVASHKRYRKRKRHSSFKLDEGSSLSRDEASQRSHDADSSSACKSVNSSSSKINCDPVVSPVVDAPCSSSTITETPTGQLRSDTPGVKPAAAAAAAVKKGMNKEKSRFRYGNYTSYYNKRSLSFDANIADPRLNLLEKEWFFNKNVLDIGCNSGQLTLAVGKKFSPNVIVGIDIDSALIGHARRNQRLAMDKNLLGKMNLKFPSSFSRTYGPLSAPPEPKFTKKFPENVFFRQMNYVLSSDAFLEYEKAEYDTVIAFSITKWIHLNWGDEGIKRFFKRVYLNLKPGGRLLLEPQAFSSYAKRRGLCQEIYDNYKSITLMPDEFPKYLTSAEVGFASYRTVGISRYKSKGFQRPILLFEKNGEPDKSVDQKKDGQLCSVVGWYSKKNMELFTIDVRNLHKDAFRYLTVALKILQIEINEHCNICYAKFIRRLTTLVEVNVHKVQHQHRQFLFVNEFYSTHRIHCFTFDFCIVRPNFLLFHLSILFHQQNQPRSGEDSKFYYLLVCTSLEIFTDLLKLIYIGLARCMKWKKTGDAQFCGGQSGWFSLADNDAAADRLNLRLCSSSCFVKFIVIFGFLHIFTSTDEKRPITFKLLTTGISLPPFHIFHSTTVNHHTPALPPSLTIIYSILLQHFSLLLFEQSLKLRIIEL</sequence>
<evidence type="ECO:0000313" key="9">
    <source>
        <dbReference type="EMBL" id="KRY16536.1"/>
    </source>
</evidence>
<dbReference type="GO" id="GO:0017069">
    <property type="term" value="F:snRNA binding"/>
    <property type="evidence" value="ECO:0007669"/>
    <property type="project" value="TreeGrafter"/>
</dbReference>
<dbReference type="Gene3D" id="3.40.50.150">
    <property type="entry name" value="Vaccinia Virus protein VP39"/>
    <property type="match status" value="1"/>
</dbReference>
<evidence type="ECO:0000256" key="6">
    <source>
        <dbReference type="RuleBase" id="RU367087"/>
    </source>
</evidence>
<dbReference type="AlphaFoldDB" id="A0A0V0ZV96"/>
<evidence type="ECO:0000259" key="8">
    <source>
        <dbReference type="PROSITE" id="PS51515"/>
    </source>
</evidence>
<dbReference type="Pfam" id="PF06859">
    <property type="entry name" value="Bin3"/>
    <property type="match status" value="1"/>
</dbReference>
<protein>
    <recommendedName>
        <fullName evidence="6">RNA methyltransferase</fullName>
        <ecNumber evidence="6">2.1.1.-</ecNumber>
    </recommendedName>
</protein>
<proteinExistence type="inferred from homology"/>
<feature type="region of interest" description="Disordered" evidence="7">
    <location>
        <begin position="144"/>
        <end position="188"/>
    </location>
</feature>
<dbReference type="OrthoDB" id="10017101at2759"/>
<feature type="compositionally biased region" description="Low complexity" evidence="7">
    <location>
        <begin position="176"/>
        <end position="188"/>
    </location>
</feature>
<gene>
    <name evidence="9" type="primary">MEPCE</name>
    <name evidence="9" type="ORF">T12_15790</name>
</gene>
<evidence type="ECO:0000256" key="5">
    <source>
        <dbReference type="PROSITE-ProRule" id="PRU00848"/>
    </source>
</evidence>
<dbReference type="GO" id="GO:0008173">
    <property type="term" value="F:RNA methyltransferase activity"/>
    <property type="evidence" value="ECO:0007669"/>
    <property type="project" value="UniProtKB-UniRule"/>
</dbReference>
<evidence type="ECO:0000256" key="1">
    <source>
        <dbReference type="ARBA" id="ARBA00008361"/>
    </source>
</evidence>
<dbReference type="EMBL" id="JYDQ01000076">
    <property type="protein sequence ID" value="KRY16536.1"/>
    <property type="molecule type" value="Genomic_DNA"/>
</dbReference>
<dbReference type="CDD" id="cd02440">
    <property type="entry name" value="AdoMet_MTases"/>
    <property type="match status" value="1"/>
</dbReference>
<evidence type="ECO:0000256" key="7">
    <source>
        <dbReference type="SAM" id="MobiDB-lite"/>
    </source>
</evidence>
<dbReference type="InterPro" id="IPR010675">
    <property type="entry name" value="Bin3_C"/>
</dbReference>
<dbReference type="InterPro" id="IPR039772">
    <property type="entry name" value="Bin3-like"/>
</dbReference>
<keyword evidence="3 6" id="KW-0808">Transferase</keyword>
<feature type="compositionally biased region" description="Basic and acidic residues" evidence="7">
    <location>
        <begin position="154"/>
        <end position="175"/>
    </location>
</feature>
<evidence type="ECO:0000313" key="10">
    <source>
        <dbReference type="Proteomes" id="UP000054783"/>
    </source>
</evidence>